<dbReference type="PANTHER" id="PTHR30068">
    <property type="entry name" value="URONATE ISOMERASE"/>
    <property type="match status" value="1"/>
</dbReference>
<dbReference type="GO" id="GO:0042840">
    <property type="term" value="P:D-glucuronate catabolic process"/>
    <property type="evidence" value="ECO:0007669"/>
    <property type="project" value="TreeGrafter"/>
</dbReference>
<reference evidence="2 3" key="1">
    <citation type="journal article" date="2020" name="Syst. Appl. Microbiol.">
        <title>Arthrospiribacter ruber gen. nov., sp. nov., a novel bacterium isolated from Arthrospira cultures.</title>
        <authorList>
            <person name="Waleron M."/>
            <person name="Misztak A."/>
            <person name="Waleron M.M."/>
            <person name="Furmaniak M."/>
            <person name="Mrozik A."/>
            <person name="Waleron K."/>
        </authorList>
    </citation>
    <scope>NUCLEOTIDE SEQUENCE [LARGE SCALE GENOMIC DNA]</scope>
    <source>
        <strain evidence="2 3">DPMB0001</strain>
    </source>
</reference>
<keyword evidence="1 2" id="KW-0413">Isomerase</keyword>
<dbReference type="RefSeq" id="WP_219288893.1">
    <property type="nucleotide sequence ID" value="NZ_RPHB01000004.1"/>
</dbReference>
<comment type="caution">
    <text evidence="2">The sequence shown here is derived from an EMBL/GenBank/DDBJ whole genome shotgun (WGS) entry which is preliminary data.</text>
</comment>
<dbReference type="EC" id="5.3.1.12" evidence="1"/>
<dbReference type="NCBIfam" id="NF002794">
    <property type="entry name" value="PRK02925.1"/>
    <property type="match status" value="1"/>
</dbReference>
<dbReference type="GO" id="GO:0008880">
    <property type="term" value="F:glucuronate isomerase activity"/>
    <property type="evidence" value="ECO:0007669"/>
    <property type="project" value="UniProtKB-UniRule"/>
</dbReference>
<comment type="pathway">
    <text evidence="1">Carbohydrate metabolism; pentose and glucuronate interconversion.</text>
</comment>
<dbReference type="PANTHER" id="PTHR30068:SF4">
    <property type="entry name" value="URONATE ISOMERASE"/>
    <property type="match status" value="1"/>
</dbReference>
<accession>A0A951IVQ0</accession>
<evidence type="ECO:0000313" key="2">
    <source>
        <dbReference type="EMBL" id="MBW3468110.1"/>
    </source>
</evidence>
<dbReference type="GO" id="GO:0019698">
    <property type="term" value="P:D-galacturonate catabolic process"/>
    <property type="evidence" value="ECO:0007669"/>
    <property type="project" value="TreeGrafter"/>
</dbReference>
<dbReference type="HAMAP" id="MF_00675">
    <property type="entry name" value="UxaC"/>
    <property type="match status" value="1"/>
</dbReference>
<proteinExistence type="inferred from homology"/>
<dbReference type="EMBL" id="RPHB01000004">
    <property type="protein sequence ID" value="MBW3468110.1"/>
    <property type="molecule type" value="Genomic_DNA"/>
</dbReference>
<evidence type="ECO:0000256" key="1">
    <source>
        <dbReference type="HAMAP-Rule" id="MF_00675"/>
    </source>
</evidence>
<comment type="catalytic activity">
    <reaction evidence="1">
        <text>aldehydo-D-galacturonate = keto-D-tagaturonate</text>
        <dbReference type="Rhea" id="RHEA:27702"/>
        <dbReference type="ChEBI" id="CHEBI:12952"/>
        <dbReference type="ChEBI" id="CHEBI:17886"/>
    </reaction>
</comment>
<dbReference type="InterPro" id="IPR003766">
    <property type="entry name" value="Uronate_isomerase"/>
</dbReference>
<comment type="similarity">
    <text evidence="1">Belongs to the metallo-dependent hydrolases superfamily. Uronate isomerase family.</text>
</comment>
<keyword evidence="3" id="KW-1185">Reference proteome</keyword>
<dbReference type="Pfam" id="PF02614">
    <property type="entry name" value="UxaC"/>
    <property type="match status" value="1"/>
</dbReference>
<protein>
    <recommendedName>
        <fullName evidence="1">Uronate isomerase</fullName>
        <ecNumber evidence="1">5.3.1.12</ecNumber>
    </recommendedName>
    <alternativeName>
        <fullName evidence="1">Glucuronate isomerase</fullName>
    </alternativeName>
    <alternativeName>
        <fullName evidence="1">Uronic isomerase</fullName>
    </alternativeName>
</protein>
<evidence type="ECO:0000313" key="3">
    <source>
        <dbReference type="Proteomes" id="UP000727490"/>
    </source>
</evidence>
<dbReference type="Proteomes" id="UP000727490">
    <property type="component" value="Unassembled WGS sequence"/>
</dbReference>
<comment type="catalytic activity">
    <reaction evidence="1">
        <text>D-glucuronate = D-fructuronate</text>
        <dbReference type="Rhea" id="RHEA:13049"/>
        <dbReference type="ChEBI" id="CHEBI:58720"/>
        <dbReference type="ChEBI" id="CHEBI:59863"/>
        <dbReference type="EC" id="5.3.1.12"/>
    </reaction>
</comment>
<organism evidence="2 3">
    <name type="scientific">Arthrospiribacter ruber</name>
    <dbReference type="NCBI Taxonomy" id="2487934"/>
    <lineage>
        <taxon>Bacteria</taxon>
        <taxon>Pseudomonadati</taxon>
        <taxon>Bacteroidota</taxon>
        <taxon>Cytophagia</taxon>
        <taxon>Cytophagales</taxon>
        <taxon>Cyclobacteriaceae</taxon>
        <taxon>Arthrospiribacter</taxon>
    </lineage>
</organism>
<dbReference type="AlphaFoldDB" id="A0A951IVQ0"/>
<gene>
    <name evidence="1" type="primary">uxaC</name>
    <name evidence="2" type="ORF">EGN73_09830</name>
</gene>
<name>A0A951IVQ0_9BACT</name>
<sequence>MSTQNTAALKQTFIKEDFLLENEFSKRLYHEYASDCPIIDYHNHLPPQEVAENKVFENISQIWLAGDHYKWRALRTLGVQEKYITGQASDEEKFLKWAEAVPFTLRNPLYHWTHLELLRYFDITELLGPGNALEIYDETSSKVSTRDFSTTRLLQKMNVEVICTTDDPADNLLHHHNFKNQGHSLKMFPAFRPDKSFAVENPVTYKEYLLKLGETAKTDISSYQVLLEVLRKRVDFFHVNGCRLSDHGLEKMYFDDKSNFDLEDLFQKVMSGKVLLPDEITFFKFKVLNELCRMYHEKGWTQQFHLGAMRNNSSRMHTGIGVDSGFDSIGDYSQGISLSRFLNHLDKDNKLCKTVLYNLNPSDNELFATMCGNFNDGSERGKIQFGSGWWFLDQKDGMERQMNTLSQMGLISTFVGMLTDSRSFLSFPRHEYFRRILCNLFGKDMKNGELPQDEKWVGKIIQDICYYNAKNYFNFD</sequence>